<protein>
    <submittedName>
        <fullName evidence="3">Uncharacterized protein</fullName>
    </submittedName>
</protein>
<evidence type="ECO:0000256" key="2">
    <source>
        <dbReference type="SAM" id="MobiDB-lite"/>
    </source>
</evidence>
<accession>A0A517W3P6</accession>
<dbReference type="EMBL" id="CP037920">
    <property type="protein sequence ID" value="QDT99876.1"/>
    <property type="molecule type" value="Genomic_DNA"/>
</dbReference>
<dbReference type="AlphaFoldDB" id="A0A517W3P6"/>
<reference evidence="3 4" key="1">
    <citation type="submission" date="2019-03" db="EMBL/GenBank/DDBJ databases">
        <title>Deep-cultivation of Planctomycetes and their phenomic and genomic characterization uncovers novel biology.</title>
        <authorList>
            <person name="Wiegand S."/>
            <person name="Jogler M."/>
            <person name="Boedeker C."/>
            <person name="Pinto D."/>
            <person name="Vollmers J."/>
            <person name="Rivas-Marin E."/>
            <person name="Kohn T."/>
            <person name="Peeters S.H."/>
            <person name="Heuer A."/>
            <person name="Rast P."/>
            <person name="Oberbeckmann S."/>
            <person name="Bunk B."/>
            <person name="Jeske O."/>
            <person name="Meyerdierks A."/>
            <person name="Storesund J.E."/>
            <person name="Kallscheuer N."/>
            <person name="Luecker S."/>
            <person name="Lage O.M."/>
            <person name="Pohl T."/>
            <person name="Merkel B.J."/>
            <person name="Hornburger P."/>
            <person name="Mueller R.-W."/>
            <person name="Bruemmer F."/>
            <person name="Labrenz M."/>
            <person name="Spormann A.M."/>
            <person name="Op den Camp H."/>
            <person name="Overmann J."/>
            <person name="Amann R."/>
            <person name="Jetten M.S.M."/>
            <person name="Mascher T."/>
            <person name="Medema M.H."/>
            <person name="Devos D.P."/>
            <person name="Kaster A.-K."/>
            <person name="Ovreas L."/>
            <person name="Rohde M."/>
            <person name="Galperin M.Y."/>
            <person name="Jogler C."/>
        </authorList>
    </citation>
    <scope>NUCLEOTIDE SEQUENCE [LARGE SCALE GENOMIC DNA]</scope>
    <source>
        <strain evidence="3 4">V144</strain>
    </source>
</reference>
<dbReference type="Proteomes" id="UP000318704">
    <property type="component" value="Chromosome"/>
</dbReference>
<dbReference type="RefSeq" id="WP_144989775.1">
    <property type="nucleotide sequence ID" value="NZ_CP037920.1"/>
</dbReference>
<feature type="compositionally biased region" description="Basic and acidic residues" evidence="2">
    <location>
        <begin position="247"/>
        <end position="262"/>
    </location>
</feature>
<proteinExistence type="predicted"/>
<keyword evidence="1" id="KW-0175">Coiled coil</keyword>
<evidence type="ECO:0000313" key="4">
    <source>
        <dbReference type="Proteomes" id="UP000318704"/>
    </source>
</evidence>
<feature type="region of interest" description="Disordered" evidence="2">
    <location>
        <begin position="239"/>
        <end position="268"/>
    </location>
</feature>
<evidence type="ECO:0000313" key="3">
    <source>
        <dbReference type="EMBL" id="QDT99876.1"/>
    </source>
</evidence>
<dbReference type="KEGG" id="gaw:V144x_53900"/>
<sequence>MTDLPTLAFLTVALMAINPYELPAQNRRVIESKAFGASGVVSQGDKLMVVGDRDRNKLIEMSFSDLQLSSTPMDYATNEKNKRNFDTGLANTRTQLDSAFDKSIDQLKKELPNKLSFAETTDTSALLDEAIGKIKRDFIEASNRYEKELHQFEDIAVLDGSPVVICESVDGHATLLSPEGPIARYDFSKLTTANNCGLEGLDVVPIGNDGQKQVAILFEGWNANKRRFVSPRLFFHRLGSTPSSRPPKYELEKPPTDEEPPKSVRMSRSKIRDLAKEGWTPEIANRTIKLGQLQKKKKNLEAMLNGAAERRSREVDPTLVQTEIDVIQKKVDDQEKELEEIQTHVKKMLVERRRKRLRAPAVVMGRFRSADNSTANCAIVLVQDAKQFSAKWIVVITLDRTGHHEFKQVFSLRQLLGNEGVRPNWEGMCWQENHLVLVNDNTPTPNDPKDIRKRNLIVRLDLKGVLPPDEEFQLSDALQLESK</sequence>
<name>A0A517W3P6_9PLAN</name>
<feature type="coiled-coil region" evidence="1">
    <location>
        <begin position="290"/>
        <end position="351"/>
    </location>
</feature>
<evidence type="ECO:0000256" key="1">
    <source>
        <dbReference type="SAM" id="Coils"/>
    </source>
</evidence>
<organism evidence="3 4">
    <name type="scientific">Gimesia aquarii</name>
    <dbReference type="NCBI Taxonomy" id="2527964"/>
    <lineage>
        <taxon>Bacteria</taxon>
        <taxon>Pseudomonadati</taxon>
        <taxon>Planctomycetota</taxon>
        <taxon>Planctomycetia</taxon>
        <taxon>Planctomycetales</taxon>
        <taxon>Planctomycetaceae</taxon>
        <taxon>Gimesia</taxon>
    </lineage>
</organism>
<gene>
    <name evidence="3" type="ORF">V144x_53900</name>
</gene>